<dbReference type="InterPro" id="IPR050231">
    <property type="entry name" value="Iron_ascorbate_oxido_reductase"/>
</dbReference>
<evidence type="ECO:0000256" key="1">
    <source>
        <dbReference type="ARBA" id="ARBA00022723"/>
    </source>
</evidence>
<keyword evidence="3" id="KW-0560">Oxidoreductase</keyword>
<dbReference type="Gene3D" id="2.60.120.330">
    <property type="entry name" value="B-lactam Antibiotic, Isopenicillin N Synthase, Chain"/>
    <property type="match status" value="1"/>
</dbReference>
<comment type="similarity">
    <text evidence="3">Belongs to the iron/ascorbate-dependent oxidoreductase family.</text>
</comment>
<reference evidence="5" key="1">
    <citation type="submission" date="2022-06" db="EMBL/GenBank/DDBJ databases">
        <title>Uncovering the hologenomic basis of an extraordinary plant invasion.</title>
        <authorList>
            <person name="Bieker V.C."/>
            <person name="Martin M.D."/>
            <person name="Gilbert T."/>
            <person name="Hodgins K."/>
            <person name="Battlay P."/>
            <person name="Petersen B."/>
            <person name="Wilson J."/>
        </authorList>
    </citation>
    <scope>NUCLEOTIDE SEQUENCE</scope>
    <source>
        <strain evidence="5">AA19_3_7</strain>
        <tissue evidence="5">Leaf</tissue>
    </source>
</reference>
<evidence type="ECO:0000313" key="6">
    <source>
        <dbReference type="Proteomes" id="UP001206925"/>
    </source>
</evidence>
<dbReference type="InterPro" id="IPR005123">
    <property type="entry name" value="Oxoglu/Fe-dep_dioxygenase_dom"/>
</dbReference>
<dbReference type="Pfam" id="PF14226">
    <property type="entry name" value="DIOX_N"/>
    <property type="match status" value="1"/>
</dbReference>
<dbReference type="AlphaFoldDB" id="A0AAD5G7M7"/>
<dbReference type="SUPFAM" id="SSF51197">
    <property type="entry name" value="Clavaminate synthase-like"/>
    <property type="match status" value="1"/>
</dbReference>
<dbReference type="InterPro" id="IPR026992">
    <property type="entry name" value="DIOX_N"/>
</dbReference>
<keyword evidence="6" id="KW-1185">Reference proteome</keyword>
<proteinExistence type="inferred from homology"/>
<feature type="domain" description="Fe2OG dioxygenase" evidence="4">
    <location>
        <begin position="143"/>
        <end position="246"/>
    </location>
</feature>
<dbReference type="PROSITE" id="PS51471">
    <property type="entry name" value="FE2OG_OXY"/>
    <property type="match status" value="1"/>
</dbReference>
<dbReference type="InterPro" id="IPR027443">
    <property type="entry name" value="IPNS-like_sf"/>
</dbReference>
<gene>
    <name evidence="5" type="ORF">M8C21_025366</name>
</gene>
<evidence type="ECO:0000313" key="5">
    <source>
        <dbReference type="EMBL" id="KAI7730421.1"/>
    </source>
</evidence>
<evidence type="ECO:0000256" key="2">
    <source>
        <dbReference type="ARBA" id="ARBA00023004"/>
    </source>
</evidence>
<dbReference type="PANTHER" id="PTHR47990">
    <property type="entry name" value="2-OXOGLUTARATE (2OG) AND FE(II)-DEPENDENT OXYGENASE SUPERFAMILY PROTEIN-RELATED"/>
    <property type="match status" value="1"/>
</dbReference>
<organism evidence="5 6">
    <name type="scientific">Ambrosia artemisiifolia</name>
    <name type="common">Common ragweed</name>
    <dbReference type="NCBI Taxonomy" id="4212"/>
    <lineage>
        <taxon>Eukaryota</taxon>
        <taxon>Viridiplantae</taxon>
        <taxon>Streptophyta</taxon>
        <taxon>Embryophyta</taxon>
        <taxon>Tracheophyta</taxon>
        <taxon>Spermatophyta</taxon>
        <taxon>Magnoliopsida</taxon>
        <taxon>eudicotyledons</taxon>
        <taxon>Gunneridae</taxon>
        <taxon>Pentapetalae</taxon>
        <taxon>asterids</taxon>
        <taxon>campanulids</taxon>
        <taxon>Asterales</taxon>
        <taxon>Asteraceae</taxon>
        <taxon>Asteroideae</taxon>
        <taxon>Heliantheae alliance</taxon>
        <taxon>Heliantheae</taxon>
        <taxon>Ambrosia</taxon>
    </lineage>
</organism>
<protein>
    <recommendedName>
        <fullName evidence="4">Fe2OG dioxygenase domain-containing protein</fullName>
    </recommendedName>
</protein>
<name>A0AAD5G7M7_AMBAR</name>
<keyword evidence="1 3" id="KW-0479">Metal-binding</keyword>
<evidence type="ECO:0000259" key="4">
    <source>
        <dbReference type="PROSITE" id="PS51471"/>
    </source>
</evidence>
<evidence type="ECO:0000256" key="3">
    <source>
        <dbReference type="RuleBase" id="RU003682"/>
    </source>
</evidence>
<keyword evidence="2 3" id="KW-0408">Iron</keyword>
<dbReference type="GO" id="GO:0016705">
    <property type="term" value="F:oxidoreductase activity, acting on paired donors, with incorporation or reduction of molecular oxygen"/>
    <property type="evidence" value="ECO:0007669"/>
    <property type="project" value="UniProtKB-ARBA"/>
</dbReference>
<dbReference type="Pfam" id="PF03171">
    <property type="entry name" value="2OG-FeII_Oxy"/>
    <property type="match status" value="1"/>
</dbReference>
<dbReference type="Proteomes" id="UP001206925">
    <property type="component" value="Unassembled WGS sequence"/>
</dbReference>
<dbReference type="EMBL" id="JAMZMK010010782">
    <property type="protein sequence ID" value="KAI7730421.1"/>
    <property type="molecule type" value="Genomic_DNA"/>
</dbReference>
<accession>A0AAD5G7M7</accession>
<sequence>MVITKQVPVIDMQKVEGLGKEIVRACEEWGCFRILNHGIPMELMEEMKAVSASLFDLPEEIKSRTADPGPGKGYDGRNAVTPFYEGLSIDEISSTDEFCDRLDASTHQREIIHRYIKAIRDLAGKLGRKLMEGNGLVGDLFEGWCCQLRMNKYHFCPESVGLLGARLHCDTSFLTILQDDGNVNGFQIVDRLSVEFVPVDHVPGTLVVIIGDIGKIWSNGRYYNVKHRVLCFEPKLRHSIGLFVNWPTDKKIEAPSKLVDSKHPRLYIPVDAEEYIHVRYSSEMRTGGAVDIFRTTTTTS</sequence>
<dbReference type="GO" id="GO:0046872">
    <property type="term" value="F:metal ion binding"/>
    <property type="evidence" value="ECO:0007669"/>
    <property type="project" value="UniProtKB-KW"/>
</dbReference>
<comment type="caution">
    <text evidence="5">The sequence shown here is derived from an EMBL/GenBank/DDBJ whole genome shotgun (WGS) entry which is preliminary data.</text>
</comment>
<dbReference type="InterPro" id="IPR044861">
    <property type="entry name" value="IPNS-like_FE2OG_OXY"/>
</dbReference>